<dbReference type="InterPro" id="IPR007570">
    <property type="entry name" value="Uncharacterised_Ycf23"/>
</dbReference>
<reference evidence="5" key="1">
    <citation type="submission" date="2021-01" db="EMBL/GenBank/DDBJ databases">
        <authorList>
            <person name="Corre E."/>
            <person name="Pelletier E."/>
            <person name="Niang G."/>
            <person name="Scheremetjew M."/>
            <person name="Finn R."/>
            <person name="Kale V."/>
            <person name="Holt S."/>
            <person name="Cochrane G."/>
            <person name="Meng A."/>
            <person name="Brown T."/>
            <person name="Cohen L."/>
        </authorList>
    </citation>
    <scope>NUCLEOTIDE SEQUENCE</scope>
    <source>
        <strain evidence="5">CCMP1897</strain>
    </source>
</reference>
<dbReference type="GO" id="GO:0009536">
    <property type="term" value="C:plastid"/>
    <property type="evidence" value="ECO:0007669"/>
    <property type="project" value="UniProtKB-SubCell"/>
</dbReference>
<dbReference type="PANTHER" id="PTHR36895:SF1">
    <property type="entry name" value="YCF23 PROTEIN"/>
    <property type="match status" value="1"/>
</dbReference>
<accession>A0A7S3UI83</accession>
<comment type="subcellular location">
    <subcellularLocation>
        <location evidence="1">Plastid</location>
    </subcellularLocation>
</comment>
<gene>
    <name evidence="5" type="ORF">PSAL00342_LOCUS7479</name>
</gene>
<evidence type="ECO:0000256" key="1">
    <source>
        <dbReference type="ARBA" id="ARBA00004474"/>
    </source>
</evidence>
<organism evidence="5">
    <name type="scientific">Picocystis salinarum</name>
    <dbReference type="NCBI Taxonomy" id="88271"/>
    <lineage>
        <taxon>Eukaryota</taxon>
        <taxon>Viridiplantae</taxon>
        <taxon>Chlorophyta</taxon>
        <taxon>Picocystophyceae</taxon>
        <taxon>Picocystales</taxon>
        <taxon>Picocystaceae</taxon>
        <taxon>Picocystis</taxon>
    </lineage>
</organism>
<comment type="similarity">
    <text evidence="2">Belongs to the ycf23 family.</text>
</comment>
<evidence type="ECO:0000313" key="5">
    <source>
        <dbReference type="EMBL" id="CAE0613580.1"/>
    </source>
</evidence>
<proteinExistence type="inferred from homology"/>
<dbReference type="EMBL" id="HBIS01009092">
    <property type="protein sequence ID" value="CAE0613580.1"/>
    <property type="molecule type" value="Transcribed_RNA"/>
</dbReference>
<evidence type="ECO:0000256" key="2">
    <source>
        <dbReference type="ARBA" id="ARBA00009664"/>
    </source>
</evidence>
<name>A0A7S3UI83_9CHLO</name>
<dbReference type="Pfam" id="PF04481">
    <property type="entry name" value="DUF561"/>
    <property type="match status" value="1"/>
</dbReference>
<evidence type="ECO:0000256" key="4">
    <source>
        <dbReference type="ARBA" id="ARBA00022640"/>
    </source>
</evidence>
<dbReference type="InterPro" id="IPR013785">
    <property type="entry name" value="Aldolase_TIM"/>
</dbReference>
<protein>
    <recommendedName>
        <fullName evidence="3">Uncharacterized protein ycf23</fullName>
    </recommendedName>
</protein>
<dbReference type="PANTHER" id="PTHR36895">
    <property type="match status" value="1"/>
</dbReference>
<evidence type="ECO:0000256" key="3">
    <source>
        <dbReference type="ARBA" id="ARBA00021523"/>
    </source>
</evidence>
<dbReference type="AlphaFoldDB" id="A0A7S3UI83"/>
<keyword evidence="4" id="KW-0934">Plastid</keyword>
<sequence>MDRIQRTVENEDETKRWAETIVGYRFTTMAVRCQRANQAGWGVKTNAKKRPTRCQAAVHDARHVLEPFLRRNAVKIIVGLRNYDVQVTHDVALAAWRGGASMVDVACDEDVVAAAREATKDQLPICASAVDPHAFDVAVKAGASMLEVGNYDGFYPDGIVFSAEDVLQITRDTMKRHPNMPMSVTVPHTLPLDEQVALALKLEQMGVDVIQTEGGVIAEPFAPGLIGLVQKAAPSIAATHAIARALEKAHVMCASGLSSATAPMAISAGASGVGVGSAINKLNDPVAMVATVQAIVDAVHGEDLPSHLREEARSSYAKLSAREERL</sequence>
<dbReference type="Gene3D" id="3.20.20.70">
    <property type="entry name" value="Aldolase class I"/>
    <property type="match status" value="1"/>
</dbReference>
<dbReference type="SUPFAM" id="SSF51569">
    <property type="entry name" value="Aldolase"/>
    <property type="match status" value="1"/>
</dbReference>